<dbReference type="SMART" id="SM00044">
    <property type="entry name" value="CYCc"/>
    <property type="match status" value="1"/>
</dbReference>
<feature type="transmembrane region" description="Helical" evidence="7">
    <location>
        <begin position="63"/>
        <end position="86"/>
    </location>
</feature>
<dbReference type="SUPFAM" id="SSF55073">
    <property type="entry name" value="Nucleotide cyclase"/>
    <property type="match status" value="1"/>
</dbReference>
<accession>A0AAD9P823</accession>
<comment type="caution">
    <text evidence="9">The sequence shown here is derived from an EMBL/GenBank/DDBJ whole genome shotgun (WGS) entry which is preliminary data.</text>
</comment>
<dbReference type="InterPro" id="IPR029787">
    <property type="entry name" value="Nucleotide_cyclase"/>
</dbReference>
<dbReference type="PANTHER" id="PTHR11920">
    <property type="entry name" value="GUANYLYL CYCLASE"/>
    <property type="match status" value="1"/>
</dbReference>
<evidence type="ECO:0000256" key="7">
    <source>
        <dbReference type="SAM" id="Phobius"/>
    </source>
</evidence>
<dbReference type="InterPro" id="IPR050401">
    <property type="entry name" value="Cyclic_nucleotide_synthase"/>
</dbReference>
<dbReference type="Proteomes" id="UP001209878">
    <property type="component" value="Unassembled WGS sequence"/>
</dbReference>
<evidence type="ECO:0000256" key="1">
    <source>
        <dbReference type="ARBA" id="ARBA00004370"/>
    </source>
</evidence>
<dbReference type="GO" id="GO:0007168">
    <property type="term" value="P:receptor guanylyl cyclase signaling pathway"/>
    <property type="evidence" value="ECO:0007669"/>
    <property type="project" value="TreeGrafter"/>
</dbReference>
<evidence type="ECO:0000256" key="5">
    <source>
        <dbReference type="ARBA" id="ARBA00023136"/>
    </source>
</evidence>
<comment type="subcellular location">
    <subcellularLocation>
        <location evidence="1">Membrane</location>
    </subcellularLocation>
</comment>
<gene>
    <name evidence="9" type="ORF">NP493_96g01025</name>
</gene>
<evidence type="ECO:0000256" key="2">
    <source>
        <dbReference type="ARBA" id="ARBA00022692"/>
    </source>
</evidence>
<dbReference type="GO" id="GO:0001653">
    <property type="term" value="F:peptide receptor activity"/>
    <property type="evidence" value="ECO:0007669"/>
    <property type="project" value="TreeGrafter"/>
</dbReference>
<dbReference type="Pfam" id="PF00211">
    <property type="entry name" value="Guanylate_cyc"/>
    <property type="match status" value="1"/>
</dbReference>
<dbReference type="AlphaFoldDB" id="A0AAD9P823"/>
<feature type="domain" description="Guanylate cyclase" evidence="8">
    <location>
        <begin position="399"/>
        <end position="528"/>
    </location>
</feature>
<keyword evidence="5 7" id="KW-0472">Membrane</keyword>
<evidence type="ECO:0000256" key="3">
    <source>
        <dbReference type="ARBA" id="ARBA00022741"/>
    </source>
</evidence>
<evidence type="ECO:0000313" key="9">
    <source>
        <dbReference type="EMBL" id="KAK2189795.1"/>
    </source>
</evidence>
<dbReference type="GO" id="GO:0004016">
    <property type="term" value="F:adenylate cyclase activity"/>
    <property type="evidence" value="ECO:0007669"/>
    <property type="project" value="TreeGrafter"/>
</dbReference>
<dbReference type="CDD" id="cd07302">
    <property type="entry name" value="CHD"/>
    <property type="match status" value="1"/>
</dbReference>
<protein>
    <recommendedName>
        <fullName evidence="8">Guanylate cyclase domain-containing protein</fullName>
    </recommendedName>
</protein>
<keyword evidence="6" id="KW-0456">Lyase</keyword>
<evidence type="ECO:0000256" key="6">
    <source>
        <dbReference type="ARBA" id="ARBA00023239"/>
    </source>
</evidence>
<evidence type="ECO:0000313" key="10">
    <source>
        <dbReference type="Proteomes" id="UP001209878"/>
    </source>
</evidence>
<dbReference type="Gene3D" id="6.10.250.780">
    <property type="match status" value="1"/>
</dbReference>
<organism evidence="9 10">
    <name type="scientific">Ridgeia piscesae</name>
    <name type="common">Tubeworm</name>
    <dbReference type="NCBI Taxonomy" id="27915"/>
    <lineage>
        <taxon>Eukaryota</taxon>
        <taxon>Metazoa</taxon>
        <taxon>Spiralia</taxon>
        <taxon>Lophotrochozoa</taxon>
        <taxon>Annelida</taxon>
        <taxon>Polychaeta</taxon>
        <taxon>Sedentaria</taxon>
        <taxon>Canalipalpata</taxon>
        <taxon>Sabellida</taxon>
        <taxon>Siboglinidae</taxon>
        <taxon>Ridgeia</taxon>
    </lineage>
</organism>
<dbReference type="GO" id="GO:0004383">
    <property type="term" value="F:guanylate cyclase activity"/>
    <property type="evidence" value="ECO:0007669"/>
    <property type="project" value="TreeGrafter"/>
</dbReference>
<dbReference type="PROSITE" id="PS50125">
    <property type="entry name" value="GUANYLATE_CYCLASE_2"/>
    <property type="match status" value="1"/>
</dbReference>
<dbReference type="InterPro" id="IPR001054">
    <property type="entry name" value="A/G_cyclase"/>
</dbReference>
<evidence type="ECO:0000256" key="4">
    <source>
        <dbReference type="ARBA" id="ARBA00022989"/>
    </source>
</evidence>
<dbReference type="FunFam" id="3.30.70.1230:FF:000030">
    <property type="entry name" value="Si:ch211-215j19.12"/>
    <property type="match status" value="1"/>
</dbReference>
<dbReference type="PANTHER" id="PTHR11920:SF501">
    <property type="entry name" value="GUANYLATE CYCLASE 32E"/>
    <property type="match status" value="1"/>
</dbReference>
<proteinExistence type="predicted"/>
<keyword evidence="2 7" id="KW-0812">Transmembrane</keyword>
<sequence>MKGARIEPETSALSPPPRCHSTVTWKSTWTINSVGRVGNDDVRKKDVRGFSKHDSRVLTLKSVVVLGLPLLSLTVLLCLSLADCVLEGRMSNRRGCSRAAAAEVTIVFALMLERKMAARYLLLTGAEERQHYRNTINLTTISTGGDWCGTNRNTRLERTLFPQRQTVLVQNTTSSATWEFYGDVISDELRAGVDAYSMCRIESRCAIATYVHQFLVSMNVFEQEVFANLRENTTDVRSSNGSALLQYARLFYPVSDSGFGFSAEYNVSRKMWDAYERAERYITHNQTDSPSLGNDLKLIVDSTIQREQWLSRINLMVIVILSLFTTAPYLYFLVRFANRLYHIPNKVRSCFEIVNRKSAELEVGRQRSDALLQQMLPKKVIAELKRGRTIEAEKFDEVTIYFSDIVGFNEVALEASPIIVVDLLNCIYSAFDECIEQYDVYKVETIGDSYLVASGLPQRNGPKHVAEICNMALNMVDVAREYSLPGSIDPLPIRIGINTGPIVTAVIGLKNPRYCLFGDTINTASRMQSTGETFRIQTTEAVRNAADKFGNYEFEIRGNMTIKVRTLL</sequence>
<reference evidence="9" key="1">
    <citation type="journal article" date="2023" name="Mol. Biol. Evol.">
        <title>Third-Generation Sequencing Reveals the Adaptive Role of the Epigenome in Three Deep-Sea Polychaetes.</title>
        <authorList>
            <person name="Perez M."/>
            <person name="Aroh O."/>
            <person name="Sun Y."/>
            <person name="Lan Y."/>
            <person name="Juniper S.K."/>
            <person name="Young C.R."/>
            <person name="Angers B."/>
            <person name="Qian P.Y."/>
        </authorList>
    </citation>
    <scope>NUCLEOTIDE SEQUENCE</scope>
    <source>
        <strain evidence="9">R07B-5</strain>
    </source>
</reference>
<evidence type="ECO:0000259" key="8">
    <source>
        <dbReference type="PROSITE" id="PS50125"/>
    </source>
</evidence>
<keyword evidence="10" id="KW-1185">Reference proteome</keyword>
<dbReference type="Gene3D" id="3.30.70.1230">
    <property type="entry name" value="Nucleotide cyclase"/>
    <property type="match status" value="1"/>
</dbReference>
<dbReference type="GO" id="GO:0035556">
    <property type="term" value="P:intracellular signal transduction"/>
    <property type="evidence" value="ECO:0007669"/>
    <property type="project" value="InterPro"/>
</dbReference>
<keyword evidence="4 7" id="KW-1133">Transmembrane helix</keyword>
<name>A0AAD9P823_RIDPI</name>
<dbReference type="GO" id="GO:0005886">
    <property type="term" value="C:plasma membrane"/>
    <property type="evidence" value="ECO:0007669"/>
    <property type="project" value="TreeGrafter"/>
</dbReference>
<feature type="transmembrane region" description="Helical" evidence="7">
    <location>
        <begin position="313"/>
        <end position="334"/>
    </location>
</feature>
<dbReference type="EMBL" id="JAODUO010000096">
    <property type="protein sequence ID" value="KAK2189795.1"/>
    <property type="molecule type" value="Genomic_DNA"/>
</dbReference>
<dbReference type="GO" id="GO:0000166">
    <property type="term" value="F:nucleotide binding"/>
    <property type="evidence" value="ECO:0007669"/>
    <property type="project" value="UniProtKB-KW"/>
</dbReference>
<keyword evidence="3" id="KW-0547">Nucleotide-binding</keyword>